<dbReference type="PANTHER" id="PTHR11183">
    <property type="entry name" value="GLYCOGENIN SUBFAMILY MEMBER"/>
    <property type="match status" value="1"/>
</dbReference>
<dbReference type="Proteomes" id="UP000799324">
    <property type="component" value="Unassembled WGS sequence"/>
</dbReference>
<dbReference type="SUPFAM" id="SSF53448">
    <property type="entry name" value="Nucleotide-diphospho-sugar transferases"/>
    <property type="match status" value="1"/>
</dbReference>
<dbReference type="InterPro" id="IPR002495">
    <property type="entry name" value="Glyco_trans_8"/>
</dbReference>
<dbReference type="EMBL" id="MU004338">
    <property type="protein sequence ID" value="KAF2656260.1"/>
    <property type="molecule type" value="Genomic_DNA"/>
</dbReference>
<dbReference type="InterPro" id="IPR029044">
    <property type="entry name" value="Nucleotide-diphossugar_trans"/>
</dbReference>
<feature type="chain" id="PRO_5025688110" evidence="1">
    <location>
        <begin position="26"/>
        <end position="334"/>
    </location>
</feature>
<dbReference type="OrthoDB" id="2014201at2759"/>
<dbReference type="AlphaFoldDB" id="A0A6A6T8X9"/>
<evidence type="ECO:0000313" key="2">
    <source>
        <dbReference type="EMBL" id="KAF2656260.1"/>
    </source>
</evidence>
<protein>
    <submittedName>
        <fullName evidence="2">Glycosyltransferase family 8 protein</fullName>
    </submittedName>
</protein>
<evidence type="ECO:0000256" key="1">
    <source>
        <dbReference type="SAM" id="SignalP"/>
    </source>
</evidence>
<organism evidence="2 3">
    <name type="scientific">Lophiostoma macrostomum CBS 122681</name>
    <dbReference type="NCBI Taxonomy" id="1314788"/>
    <lineage>
        <taxon>Eukaryota</taxon>
        <taxon>Fungi</taxon>
        <taxon>Dikarya</taxon>
        <taxon>Ascomycota</taxon>
        <taxon>Pezizomycotina</taxon>
        <taxon>Dothideomycetes</taxon>
        <taxon>Pleosporomycetidae</taxon>
        <taxon>Pleosporales</taxon>
        <taxon>Lophiostomataceae</taxon>
        <taxon>Lophiostoma</taxon>
    </lineage>
</organism>
<evidence type="ECO:0000313" key="3">
    <source>
        <dbReference type="Proteomes" id="UP000799324"/>
    </source>
</evidence>
<proteinExistence type="predicted"/>
<dbReference type="Gene3D" id="3.90.550.10">
    <property type="entry name" value="Spore Coat Polysaccharide Biosynthesis Protein SpsA, Chain A"/>
    <property type="match status" value="1"/>
</dbReference>
<name>A0A6A6T8X9_9PLEO</name>
<dbReference type="GO" id="GO:0016757">
    <property type="term" value="F:glycosyltransferase activity"/>
    <property type="evidence" value="ECO:0007669"/>
    <property type="project" value="InterPro"/>
</dbReference>
<reference evidence="2" key="1">
    <citation type="journal article" date="2020" name="Stud. Mycol.">
        <title>101 Dothideomycetes genomes: a test case for predicting lifestyles and emergence of pathogens.</title>
        <authorList>
            <person name="Haridas S."/>
            <person name="Albert R."/>
            <person name="Binder M."/>
            <person name="Bloem J."/>
            <person name="Labutti K."/>
            <person name="Salamov A."/>
            <person name="Andreopoulos B."/>
            <person name="Baker S."/>
            <person name="Barry K."/>
            <person name="Bills G."/>
            <person name="Bluhm B."/>
            <person name="Cannon C."/>
            <person name="Castanera R."/>
            <person name="Culley D."/>
            <person name="Daum C."/>
            <person name="Ezra D."/>
            <person name="Gonzalez J."/>
            <person name="Henrissat B."/>
            <person name="Kuo A."/>
            <person name="Liang C."/>
            <person name="Lipzen A."/>
            <person name="Lutzoni F."/>
            <person name="Magnuson J."/>
            <person name="Mondo S."/>
            <person name="Nolan M."/>
            <person name="Ohm R."/>
            <person name="Pangilinan J."/>
            <person name="Park H.-J."/>
            <person name="Ramirez L."/>
            <person name="Alfaro M."/>
            <person name="Sun H."/>
            <person name="Tritt A."/>
            <person name="Yoshinaga Y."/>
            <person name="Zwiers L.-H."/>
            <person name="Turgeon B."/>
            <person name="Goodwin S."/>
            <person name="Spatafora J."/>
            <person name="Crous P."/>
            <person name="Grigoriev I."/>
        </authorList>
    </citation>
    <scope>NUCLEOTIDE SEQUENCE</scope>
    <source>
        <strain evidence="2">CBS 122681</strain>
    </source>
</reference>
<sequence length="334" mass="38748">MILRSKVSFALALALSFLLITWCWHSSPSASSKPPYRLFESSSPLPSTQYAIATFLTGQATNDDSYFVATRVLTHQLLHAPATRCNSSSTSFLVLCSQDVSTEQKEILRKDGATVVEVQDVPLNWWIYSGVQRWKEQFTKLRVFEMTEYKRILFIDADTLITGHLGDIFDEPEVNTLAPTLSSRKEQMRKDESPFPTQWLFAARSDNQFTGEREHSTPPLQTPSFSAGFFLVAPDKEMYQHLLAVMSHFHRFDPFTMEQSLLNYVFRREGAMPWRELHWKWSATWPNEKDLDMGVASLHEKLWNTGPQRLQNIWKNRKDEMIRFQEERRVNAVT</sequence>
<keyword evidence="3" id="KW-1185">Reference proteome</keyword>
<feature type="signal peptide" evidence="1">
    <location>
        <begin position="1"/>
        <end position="25"/>
    </location>
</feature>
<dbReference type="InterPro" id="IPR050587">
    <property type="entry name" value="GNT1/Glycosyltrans_8"/>
</dbReference>
<dbReference type="Pfam" id="PF01501">
    <property type="entry name" value="Glyco_transf_8"/>
    <property type="match status" value="1"/>
</dbReference>
<keyword evidence="1" id="KW-0732">Signal</keyword>
<gene>
    <name evidence="2" type="ORF">K491DRAFT_715484</name>
</gene>
<keyword evidence="2" id="KW-0808">Transferase</keyword>
<accession>A0A6A6T8X9</accession>